<sequence length="142" mass="16420">MYLIDTNVLSEIRKIQSSHTPPEFLAWFNAINLNDCYLSVITLLEIEQGILRVQHRGDEAQFLRLQHWLNDTVIPTFDQRILPIDRHTARICARLHMPDQRPYNNALIAATAIRHDLTLVTRNVRDFAELNVPLLNPFPGKG</sequence>
<feature type="domain" description="PIN" evidence="8">
    <location>
        <begin position="2"/>
        <end position="129"/>
    </location>
</feature>
<reference evidence="9 10" key="1">
    <citation type="journal article" date="2021" name="Pathogens">
        <title>Isolation and Characterization of Kingella bonacorsii sp. nov., A Novel Kingella Species Detected in a Stable Periodontitis Subject.</title>
        <authorList>
            <person name="Antezack A."/>
            <person name="Boxberger M."/>
            <person name="Rolland C."/>
            <person name="Monnet-Corti V."/>
            <person name="La Scola B."/>
        </authorList>
    </citation>
    <scope>NUCLEOTIDE SEQUENCE [LARGE SCALE GENOMIC DNA]</scope>
    <source>
        <strain evidence="9 10">Marseille-Q4569</strain>
    </source>
</reference>
<dbReference type="RefSeq" id="WP_200522650.1">
    <property type="nucleotide sequence ID" value="NZ_JAEHNZ010000002.1"/>
</dbReference>
<evidence type="ECO:0000256" key="3">
    <source>
        <dbReference type="ARBA" id="ARBA00022722"/>
    </source>
</evidence>
<evidence type="ECO:0000256" key="5">
    <source>
        <dbReference type="ARBA" id="ARBA00022801"/>
    </source>
</evidence>
<dbReference type="Pfam" id="PF01850">
    <property type="entry name" value="PIN"/>
    <property type="match status" value="1"/>
</dbReference>
<evidence type="ECO:0000259" key="8">
    <source>
        <dbReference type="Pfam" id="PF01850"/>
    </source>
</evidence>
<accession>A0ABS1BTK0</accession>
<keyword evidence="4" id="KW-0479">Metal-binding</keyword>
<dbReference type="CDD" id="cd18746">
    <property type="entry name" value="PIN_VapC4-5_FitB-like"/>
    <property type="match status" value="1"/>
</dbReference>
<name>A0ABS1BTK0_9NEIS</name>
<dbReference type="SUPFAM" id="SSF88723">
    <property type="entry name" value="PIN domain-like"/>
    <property type="match status" value="1"/>
</dbReference>
<evidence type="ECO:0000313" key="10">
    <source>
        <dbReference type="Proteomes" id="UP000614058"/>
    </source>
</evidence>
<keyword evidence="6" id="KW-0460">Magnesium</keyword>
<evidence type="ECO:0000256" key="4">
    <source>
        <dbReference type="ARBA" id="ARBA00022723"/>
    </source>
</evidence>
<keyword evidence="2" id="KW-1277">Toxin-antitoxin system</keyword>
<dbReference type="PANTHER" id="PTHR33653:SF1">
    <property type="entry name" value="RIBONUCLEASE VAPC2"/>
    <property type="match status" value="1"/>
</dbReference>
<dbReference type="InterPro" id="IPR029060">
    <property type="entry name" value="PIN-like_dom_sf"/>
</dbReference>
<keyword evidence="10" id="KW-1185">Reference proteome</keyword>
<evidence type="ECO:0000313" key="9">
    <source>
        <dbReference type="EMBL" id="MBK0396602.1"/>
    </source>
</evidence>
<organism evidence="9 10">
    <name type="scientific">Kingella bonacorsii</name>
    <dbReference type="NCBI Taxonomy" id="2796361"/>
    <lineage>
        <taxon>Bacteria</taxon>
        <taxon>Pseudomonadati</taxon>
        <taxon>Pseudomonadota</taxon>
        <taxon>Betaproteobacteria</taxon>
        <taxon>Neisseriales</taxon>
        <taxon>Neisseriaceae</taxon>
        <taxon>Kingella</taxon>
    </lineage>
</organism>
<protein>
    <submittedName>
        <fullName evidence="9">Type II toxin-antitoxin system VapC family toxin</fullName>
    </submittedName>
</protein>
<comment type="caution">
    <text evidence="9">The sequence shown here is derived from an EMBL/GenBank/DDBJ whole genome shotgun (WGS) entry which is preliminary data.</text>
</comment>
<dbReference type="InterPro" id="IPR002716">
    <property type="entry name" value="PIN_dom"/>
</dbReference>
<dbReference type="InterPro" id="IPR050556">
    <property type="entry name" value="Type_II_TA_system_RNase"/>
</dbReference>
<evidence type="ECO:0000256" key="6">
    <source>
        <dbReference type="ARBA" id="ARBA00022842"/>
    </source>
</evidence>
<dbReference type="Gene3D" id="3.40.50.1010">
    <property type="entry name" value="5'-nuclease"/>
    <property type="match status" value="1"/>
</dbReference>
<keyword evidence="3" id="KW-0540">Nuclease</keyword>
<evidence type="ECO:0000256" key="1">
    <source>
        <dbReference type="ARBA" id="ARBA00001946"/>
    </source>
</evidence>
<dbReference type="PANTHER" id="PTHR33653">
    <property type="entry name" value="RIBONUCLEASE VAPC2"/>
    <property type="match status" value="1"/>
</dbReference>
<proteinExistence type="inferred from homology"/>
<gene>
    <name evidence="9" type="ORF">JDW22_08455</name>
</gene>
<keyword evidence="5" id="KW-0378">Hydrolase</keyword>
<comment type="similarity">
    <text evidence="7">Belongs to the PINc/VapC protein family.</text>
</comment>
<evidence type="ECO:0000256" key="2">
    <source>
        <dbReference type="ARBA" id="ARBA00022649"/>
    </source>
</evidence>
<dbReference type="Proteomes" id="UP000614058">
    <property type="component" value="Unassembled WGS sequence"/>
</dbReference>
<dbReference type="EMBL" id="JAEHNZ010000002">
    <property type="protein sequence ID" value="MBK0396602.1"/>
    <property type="molecule type" value="Genomic_DNA"/>
</dbReference>
<evidence type="ECO:0000256" key="7">
    <source>
        <dbReference type="ARBA" id="ARBA00038093"/>
    </source>
</evidence>
<comment type="cofactor">
    <cofactor evidence="1">
        <name>Mg(2+)</name>
        <dbReference type="ChEBI" id="CHEBI:18420"/>
    </cofactor>
</comment>